<sequence length="164" mass="19071">MNNRLKQLEKEAMSNLSIEKNHTFVIGNEANVHSYFQFQKQHKSGMSISQLALQLEKESNRIGKMIVAEHNIFKEYFVSLFNVKTQSHGIEDKSGRKKHLNDVKKSNEYEECCKVLKDWSALLNKAIKDMLNDIQTFESHGYQVSNDKIGYKEQDKNQVMKVSK</sequence>
<gene>
    <name evidence="1" type="ORF">RFI_40209</name>
</gene>
<comment type="caution">
    <text evidence="1">The sequence shown here is derived from an EMBL/GenBank/DDBJ whole genome shotgun (WGS) entry which is preliminary data.</text>
</comment>
<organism evidence="1 2">
    <name type="scientific">Reticulomyxa filosa</name>
    <dbReference type="NCBI Taxonomy" id="46433"/>
    <lineage>
        <taxon>Eukaryota</taxon>
        <taxon>Sar</taxon>
        <taxon>Rhizaria</taxon>
        <taxon>Retaria</taxon>
        <taxon>Foraminifera</taxon>
        <taxon>Monothalamids</taxon>
        <taxon>Reticulomyxidae</taxon>
        <taxon>Reticulomyxa</taxon>
    </lineage>
</organism>
<dbReference type="EMBL" id="ASPP01050091">
    <property type="protein sequence ID" value="ETN97322.1"/>
    <property type="molecule type" value="Genomic_DNA"/>
</dbReference>
<keyword evidence="2" id="KW-1185">Reference proteome</keyword>
<evidence type="ECO:0000313" key="1">
    <source>
        <dbReference type="EMBL" id="ETN97322.1"/>
    </source>
</evidence>
<name>X6L712_RETFI</name>
<protein>
    <submittedName>
        <fullName evidence="1">Uncharacterized protein</fullName>
    </submittedName>
</protein>
<feature type="non-terminal residue" evidence="1">
    <location>
        <position position="164"/>
    </location>
</feature>
<reference evidence="1 2" key="1">
    <citation type="journal article" date="2013" name="Curr. Biol.">
        <title>The Genome of the Foraminiferan Reticulomyxa filosa.</title>
        <authorList>
            <person name="Glockner G."/>
            <person name="Hulsmann N."/>
            <person name="Schleicher M."/>
            <person name="Noegel A.A."/>
            <person name="Eichinger L."/>
            <person name="Gallinger C."/>
            <person name="Pawlowski J."/>
            <person name="Sierra R."/>
            <person name="Euteneuer U."/>
            <person name="Pillet L."/>
            <person name="Moustafa A."/>
            <person name="Platzer M."/>
            <person name="Groth M."/>
            <person name="Szafranski K."/>
            <person name="Schliwa M."/>
        </authorList>
    </citation>
    <scope>NUCLEOTIDE SEQUENCE [LARGE SCALE GENOMIC DNA]</scope>
</reference>
<dbReference type="Proteomes" id="UP000023152">
    <property type="component" value="Unassembled WGS sequence"/>
</dbReference>
<dbReference type="AlphaFoldDB" id="X6L712"/>
<dbReference type="OrthoDB" id="7614088at2759"/>
<evidence type="ECO:0000313" key="2">
    <source>
        <dbReference type="Proteomes" id="UP000023152"/>
    </source>
</evidence>
<accession>X6L712</accession>
<proteinExistence type="predicted"/>